<dbReference type="InterPro" id="IPR002763">
    <property type="entry name" value="DUF72"/>
</dbReference>
<dbReference type="Gene3D" id="3.20.20.410">
    <property type="entry name" value="Protein of unknown function UPF0759"/>
    <property type="match status" value="1"/>
</dbReference>
<dbReference type="Pfam" id="PF01904">
    <property type="entry name" value="DUF72"/>
    <property type="match status" value="1"/>
</dbReference>
<dbReference type="SUPFAM" id="SSF117396">
    <property type="entry name" value="TM1631-like"/>
    <property type="match status" value="1"/>
</dbReference>
<sequence>MTTFHIGCSGYHYRHWRGAFYPEKMPMRLWFEYYSQHFRTLELNVTFYRFPKLSFLKNWYAQSPADFRFAVKVPQLITHYKQFNNVQQLLGDFYDTTGRGLLEKLGPILFQLPPRLAYDPDRLARILDCLDPSFLNVLEFRHPSWWRPDVYEELARRRVIFCGQSHPLLPDAVVATAPVLYYRFHGVPDLYRSPYDEGFLRRITSEIQAQAGVQEAYVYFNNDIDASAIGNARQMLALVQAGHVELI</sequence>
<evidence type="ECO:0000313" key="1">
    <source>
        <dbReference type="EMBL" id="ALW83836.1"/>
    </source>
</evidence>
<dbReference type="KEGG" id="hyg:AUC43_01190"/>
<dbReference type="PANTHER" id="PTHR30348">
    <property type="entry name" value="UNCHARACTERIZED PROTEIN YECE"/>
    <property type="match status" value="1"/>
</dbReference>
<evidence type="ECO:0000313" key="2">
    <source>
        <dbReference type="Proteomes" id="UP000059542"/>
    </source>
</evidence>
<dbReference type="AlphaFoldDB" id="A0A0U4A6H3"/>
<dbReference type="InterPro" id="IPR036520">
    <property type="entry name" value="UPF0759_sf"/>
</dbReference>
<proteinExistence type="predicted"/>
<dbReference type="EMBL" id="CP013909">
    <property type="protein sequence ID" value="ALW83836.1"/>
    <property type="molecule type" value="Genomic_DNA"/>
</dbReference>
<name>A0A0U4A6H3_9BACT</name>
<gene>
    <name evidence="1" type="ORF">AUC43_01190</name>
</gene>
<dbReference type="PANTHER" id="PTHR30348:SF4">
    <property type="entry name" value="DUF72 DOMAIN-CONTAINING PROTEIN"/>
    <property type="match status" value="1"/>
</dbReference>
<dbReference type="OrthoDB" id="9780310at2"/>
<protein>
    <recommendedName>
        <fullName evidence="3">Histidine kinase</fullName>
    </recommendedName>
</protein>
<keyword evidence="2" id="KW-1185">Reference proteome</keyword>
<evidence type="ECO:0008006" key="3">
    <source>
        <dbReference type="Google" id="ProtNLM"/>
    </source>
</evidence>
<reference evidence="1 2" key="1">
    <citation type="submission" date="2015-12" db="EMBL/GenBank/DDBJ databases">
        <authorList>
            <person name="Shamseldin A."/>
            <person name="Moawad H."/>
            <person name="Abd El-Rahim W.M."/>
            <person name="Sadowsky M.J."/>
        </authorList>
    </citation>
    <scope>NUCLEOTIDE SEQUENCE [LARGE SCALE GENOMIC DNA]</scope>
    <source>
        <strain evidence="1 2">DG5B</strain>
    </source>
</reference>
<organism evidence="1 2">
    <name type="scientific">Hymenobacter sedentarius</name>
    <dbReference type="NCBI Taxonomy" id="1411621"/>
    <lineage>
        <taxon>Bacteria</taxon>
        <taxon>Pseudomonadati</taxon>
        <taxon>Bacteroidota</taxon>
        <taxon>Cytophagia</taxon>
        <taxon>Cytophagales</taxon>
        <taxon>Hymenobacteraceae</taxon>
        <taxon>Hymenobacter</taxon>
    </lineage>
</organism>
<dbReference type="STRING" id="1411621.AUC43_01190"/>
<accession>A0A0U4A6H3</accession>
<dbReference type="RefSeq" id="WP_068188750.1">
    <property type="nucleotide sequence ID" value="NZ_CP013909.1"/>
</dbReference>
<dbReference type="Proteomes" id="UP000059542">
    <property type="component" value="Chromosome"/>
</dbReference>